<proteinExistence type="predicted"/>
<dbReference type="RefSeq" id="WP_174881532.1">
    <property type="nucleotide sequence ID" value="NZ_CADEPK010000366.1"/>
</dbReference>
<keyword evidence="1" id="KW-0547">Nucleotide-binding</keyword>
<evidence type="ECO:0000256" key="1">
    <source>
        <dbReference type="PROSITE-ProRule" id="PRU00409"/>
    </source>
</evidence>
<name>A0ABT9YWC0_9BACI</name>
<evidence type="ECO:0000259" key="2">
    <source>
        <dbReference type="PROSITE" id="PS50975"/>
    </source>
</evidence>
<dbReference type="PROSITE" id="PS50975">
    <property type="entry name" value="ATP_GRASP"/>
    <property type="match status" value="1"/>
</dbReference>
<dbReference type="Gene3D" id="3.30.470.20">
    <property type="entry name" value="ATP-grasp fold, B domain"/>
    <property type="match status" value="1"/>
</dbReference>
<evidence type="ECO:0000313" key="3">
    <source>
        <dbReference type="EMBL" id="MDQ0224291.1"/>
    </source>
</evidence>
<keyword evidence="1" id="KW-0067">ATP-binding</keyword>
<dbReference type="SUPFAM" id="SSF56059">
    <property type="entry name" value="Glutathione synthetase ATP-binding domain-like"/>
    <property type="match status" value="1"/>
</dbReference>
<organism evidence="3 4">
    <name type="scientific">Metabacillus niabensis</name>
    <dbReference type="NCBI Taxonomy" id="324854"/>
    <lineage>
        <taxon>Bacteria</taxon>
        <taxon>Bacillati</taxon>
        <taxon>Bacillota</taxon>
        <taxon>Bacilli</taxon>
        <taxon>Bacillales</taxon>
        <taxon>Bacillaceae</taxon>
        <taxon>Metabacillus</taxon>
    </lineage>
</organism>
<keyword evidence="4" id="KW-1185">Reference proteome</keyword>
<sequence>MSNAKPAPLVGLLVSKGSKEETFLGDIAFFKDLQKEMTSNGGSLFLFLLEGIQQDSITGYMFYEGQNKWRRQHFPYPDLIYNRISSRAEESNPSFLKLKELYKKKNRYFFNPCFFNKIECYTLLSSIRTLQPFLPKTWPYTSMEDLLKKLSIYQTLFIKPVQGYKGKGIYKLAANGTYFTVYHGSKKTNYLHYEFVSLIKKICEKKQYLIQEEIHTDTIDRCKYDLRIHCLYNRGKHTITGIGVRKAAQDSIMTHVPHGGHIISVDEIKHRLNEDTLKSLAEQIGQSLSSFYGFVGEFSMDIGLTRDYEPILFEVNSKPMKFDEQDIQIERIKRLSKLFVALAAEPKIDE</sequence>
<feature type="domain" description="ATP-grasp" evidence="2">
    <location>
        <begin position="124"/>
        <end position="344"/>
    </location>
</feature>
<dbReference type="EMBL" id="JAUSTZ010000001">
    <property type="protein sequence ID" value="MDQ0224291.1"/>
    <property type="molecule type" value="Genomic_DNA"/>
</dbReference>
<reference evidence="3 4" key="1">
    <citation type="submission" date="2023-07" db="EMBL/GenBank/DDBJ databases">
        <title>Genomic Encyclopedia of Type Strains, Phase IV (KMG-IV): sequencing the most valuable type-strain genomes for metagenomic binning, comparative biology and taxonomic classification.</title>
        <authorList>
            <person name="Goeker M."/>
        </authorList>
    </citation>
    <scope>NUCLEOTIDE SEQUENCE [LARGE SCALE GENOMIC DNA]</scope>
    <source>
        <strain evidence="3 4">DSM 17723</strain>
    </source>
</reference>
<dbReference type="InterPro" id="IPR026838">
    <property type="entry name" value="YheC/D"/>
</dbReference>
<dbReference type="Proteomes" id="UP001232245">
    <property type="component" value="Unassembled WGS sequence"/>
</dbReference>
<dbReference type="InterPro" id="IPR011761">
    <property type="entry name" value="ATP-grasp"/>
</dbReference>
<evidence type="ECO:0000313" key="4">
    <source>
        <dbReference type="Proteomes" id="UP001232245"/>
    </source>
</evidence>
<comment type="caution">
    <text evidence="3">The sequence shown here is derived from an EMBL/GenBank/DDBJ whole genome shotgun (WGS) entry which is preliminary data.</text>
</comment>
<gene>
    <name evidence="3" type="ORF">J2S02_000613</name>
</gene>
<accession>A0ABT9YWC0</accession>
<dbReference type="Pfam" id="PF14398">
    <property type="entry name" value="ATPgrasp_YheCD"/>
    <property type="match status" value="1"/>
</dbReference>
<protein>
    <submittedName>
        <fullName evidence="3">Glutathione synthase/RimK-type ligase-like ATP-grasp enzyme</fullName>
    </submittedName>
</protein>